<proteinExistence type="predicted"/>
<dbReference type="GO" id="GO:0006281">
    <property type="term" value="P:DNA repair"/>
    <property type="evidence" value="ECO:0007669"/>
    <property type="project" value="UniProtKB-ARBA"/>
</dbReference>
<evidence type="ECO:0000256" key="1">
    <source>
        <dbReference type="PROSITE-ProRule" id="PRU00325"/>
    </source>
</evidence>
<evidence type="ECO:0000259" key="3">
    <source>
        <dbReference type="PROSITE" id="PS50966"/>
    </source>
</evidence>
<dbReference type="SUPFAM" id="SSF52980">
    <property type="entry name" value="Restriction endonuclease-like"/>
    <property type="match status" value="1"/>
</dbReference>
<feature type="domain" description="SWIM-type" evidence="3">
    <location>
        <begin position="150"/>
        <end position="189"/>
    </location>
</feature>
<name>A0A8B6DBJ8_MYTGA</name>
<dbReference type="Pfam" id="PF09588">
    <property type="entry name" value="YqaJ"/>
    <property type="match status" value="1"/>
</dbReference>
<sequence>MASGGGGDYITWSVPALKKELSLRGAVTRGRKTDLIERLNAYDRNKNFQEEPVILPEPLDVGWPVSGFRQLLAEHKMVLPKITKEQIDAYFVYRLAGDKQCAADIKALTKGQLMYDSNRVQACSINFKDTNIFLSGIVGAAMKQKVSYNYKIRLDKKTGDPLNSHCECPAGRGPHGTCKHLAAVFLMMEDFVNNGALKVEKTCTENLQMFNKPKSTYHGSPVKAELLPTKRKLCDEFLNDPRPLKYRNDNTFNYRVRNLMLNYCSQTSKDLSIRYLYSKADIQAAAIEHNYSTIPFTEHWVDHAVEVDAKMAQKIEQMTRGQSVSSAWYQAREWRLTASRFGEICKATCRRNTTKLCASLTGRNTFSTQATLHGKNYEKKALNAFQSNSTLQTTTCGLFVSVEHPYLGATPDATVGEDGLVEIKCPFNGRNEKIKPGKCFPFLKYDDNGNTVLKQSSNYYVQIQGQLYVSKREYCYFVVYTFCDLFVQKIAIDNAYCESCLIPKLEVFYKKFFRPYIASQM</sequence>
<dbReference type="PROSITE" id="PS50800">
    <property type="entry name" value="SAP"/>
    <property type="match status" value="1"/>
</dbReference>
<organism evidence="4 5">
    <name type="scientific">Mytilus galloprovincialis</name>
    <name type="common">Mediterranean mussel</name>
    <dbReference type="NCBI Taxonomy" id="29158"/>
    <lineage>
        <taxon>Eukaryota</taxon>
        <taxon>Metazoa</taxon>
        <taxon>Spiralia</taxon>
        <taxon>Lophotrochozoa</taxon>
        <taxon>Mollusca</taxon>
        <taxon>Bivalvia</taxon>
        <taxon>Autobranchia</taxon>
        <taxon>Pteriomorphia</taxon>
        <taxon>Mytilida</taxon>
        <taxon>Mytiloidea</taxon>
        <taxon>Mytilidae</taxon>
        <taxon>Mytilinae</taxon>
        <taxon>Mytilus</taxon>
    </lineage>
</organism>
<dbReference type="SMART" id="SM00513">
    <property type="entry name" value="SAP"/>
    <property type="match status" value="1"/>
</dbReference>
<dbReference type="InterPro" id="IPR011335">
    <property type="entry name" value="Restrct_endonuc-II-like"/>
</dbReference>
<dbReference type="OrthoDB" id="9974584at2759"/>
<dbReference type="InterPro" id="IPR011604">
    <property type="entry name" value="PDDEXK-like_dom_sf"/>
</dbReference>
<keyword evidence="1" id="KW-0862">Zinc</keyword>
<dbReference type="CDD" id="cd22343">
    <property type="entry name" value="PDDEXK_lambda_exonuclease-like"/>
    <property type="match status" value="1"/>
</dbReference>
<dbReference type="PANTHER" id="PTHR46609:SF8">
    <property type="entry name" value="YQAJ VIRAL RECOMBINASE DOMAIN-CONTAINING PROTEIN"/>
    <property type="match status" value="1"/>
</dbReference>
<dbReference type="PROSITE" id="PS50966">
    <property type="entry name" value="ZF_SWIM"/>
    <property type="match status" value="1"/>
</dbReference>
<feature type="domain" description="SAP" evidence="2">
    <location>
        <begin position="9"/>
        <end position="43"/>
    </location>
</feature>
<keyword evidence="1" id="KW-0863">Zinc-finger</keyword>
<accession>A0A8B6DBJ8</accession>
<evidence type="ECO:0000313" key="4">
    <source>
        <dbReference type="EMBL" id="VDI16365.1"/>
    </source>
</evidence>
<dbReference type="Gene3D" id="1.10.720.30">
    <property type="entry name" value="SAP domain"/>
    <property type="match status" value="1"/>
</dbReference>
<evidence type="ECO:0000313" key="5">
    <source>
        <dbReference type="Proteomes" id="UP000596742"/>
    </source>
</evidence>
<protein>
    <recommendedName>
        <fullName evidence="6">SWIM-type domain-containing protein</fullName>
    </recommendedName>
</protein>
<dbReference type="Gene3D" id="3.90.320.10">
    <property type="match status" value="1"/>
</dbReference>
<keyword evidence="5" id="KW-1185">Reference proteome</keyword>
<dbReference type="GO" id="GO:0008270">
    <property type="term" value="F:zinc ion binding"/>
    <property type="evidence" value="ECO:0007669"/>
    <property type="project" value="UniProtKB-KW"/>
</dbReference>
<dbReference type="InterPro" id="IPR007527">
    <property type="entry name" value="Znf_SWIM"/>
</dbReference>
<dbReference type="AlphaFoldDB" id="A0A8B6DBJ8"/>
<evidence type="ECO:0000259" key="2">
    <source>
        <dbReference type="PROSITE" id="PS50800"/>
    </source>
</evidence>
<keyword evidence="1" id="KW-0479">Metal-binding</keyword>
<dbReference type="InterPro" id="IPR036361">
    <property type="entry name" value="SAP_dom_sf"/>
</dbReference>
<gene>
    <name evidence="4" type="ORF">MGAL_10B013096</name>
</gene>
<comment type="caution">
    <text evidence="4">The sequence shown here is derived from an EMBL/GenBank/DDBJ whole genome shotgun (WGS) entry which is preliminary data.</text>
</comment>
<dbReference type="Proteomes" id="UP000596742">
    <property type="component" value="Unassembled WGS sequence"/>
</dbReference>
<dbReference type="InterPro" id="IPR051703">
    <property type="entry name" value="NF-kappa-B_Signaling_Reg"/>
</dbReference>
<evidence type="ECO:0008006" key="6">
    <source>
        <dbReference type="Google" id="ProtNLM"/>
    </source>
</evidence>
<dbReference type="InterPro" id="IPR019080">
    <property type="entry name" value="YqaJ_viral_recombinase"/>
</dbReference>
<dbReference type="Pfam" id="PF02037">
    <property type="entry name" value="SAP"/>
    <property type="match status" value="1"/>
</dbReference>
<dbReference type="InterPro" id="IPR003034">
    <property type="entry name" value="SAP_dom"/>
</dbReference>
<reference evidence="4" key="1">
    <citation type="submission" date="2018-11" db="EMBL/GenBank/DDBJ databases">
        <authorList>
            <person name="Alioto T."/>
            <person name="Alioto T."/>
        </authorList>
    </citation>
    <scope>NUCLEOTIDE SEQUENCE</scope>
</reference>
<dbReference type="PANTHER" id="PTHR46609">
    <property type="entry name" value="EXONUCLEASE, PHAGE-TYPE/RECB, C-TERMINAL DOMAIN-CONTAINING PROTEIN"/>
    <property type="match status" value="1"/>
</dbReference>
<dbReference type="EMBL" id="UYJE01003079">
    <property type="protein sequence ID" value="VDI16365.1"/>
    <property type="molecule type" value="Genomic_DNA"/>
</dbReference>